<evidence type="ECO:0000256" key="9">
    <source>
        <dbReference type="ARBA" id="ARBA00023136"/>
    </source>
</evidence>
<dbReference type="InterPro" id="IPR051045">
    <property type="entry name" value="TonB-dependent_transducer"/>
</dbReference>
<proteinExistence type="inferred from homology"/>
<evidence type="ECO:0000259" key="12">
    <source>
        <dbReference type="PROSITE" id="PS52015"/>
    </source>
</evidence>
<dbReference type="PROSITE" id="PS52015">
    <property type="entry name" value="TONB_CTD"/>
    <property type="match status" value="1"/>
</dbReference>
<evidence type="ECO:0000256" key="7">
    <source>
        <dbReference type="ARBA" id="ARBA00022927"/>
    </source>
</evidence>
<dbReference type="PRINTS" id="PR01374">
    <property type="entry name" value="TONBPROTEIN"/>
</dbReference>
<dbReference type="GO" id="GO:0031992">
    <property type="term" value="F:energy transducer activity"/>
    <property type="evidence" value="ECO:0007669"/>
    <property type="project" value="InterPro"/>
</dbReference>
<evidence type="ECO:0000256" key="1">
    <source>
        <dbReference type="ARBA" id="ARBA00004383"/>
    </source>
</evidence>
<evidence type="ECO:0000256" key="3">
    <source>
        <dbReference type="ARBA" id="ARBA00022448"/>
    </source>
</evidence>
<keyword evidence="9 11" id="KW-0472">Membrane</keyword>
<protein>
    <recommendedName>
        <fullName evidence="12">TonB C-terminal domain-containing protein</fullName>
    </recommendedName>
</protein>
<keyword evidence="14" id="KW-1185">Reference proteome</keyword>
<feature type="compositionally biased region" description="Pro residues" evidence="10">
    <location>
        <begin position="60"/>
        <end position="95"/>
    </location>
</feature>
<comment type="subcellular location">
    <subcellularLocation>
        <location evidence="1">Cell inner membrane</location>
        <topology evidence="1">Single-pass membrane protein</topology>
        <orientation evidence="1">Periplasmic side</orientation>
    </subcellularLocation>
</comment>
<reference evidence="13 14" key="1">
    <citation type="journal article" date="2022" name="ISME Commun">
        <title>Vulcanimicrobium alpinus gen. nov. sp. nov., the first cultivated representative of the candidate phylum 'Eremiobacterota', is a metabolically versatile aerobic anoxygenic phototroph.</title>
        <authorList>
            <person name="Yabe S."/>
            <person name="Muto K."/>
            <person name="Abe K."/>
            <person name="Yokota A."/>
            <person name="Staudigel H."/>
            <person name="Tebo B.M."/>
        </authorList>
    </citation>
    <scope>NUCLEOTIDE SEQUENCE [LARGE SCALE GENOMIC DNA]</scope>
    <source>
        <strain evidence="13 14">WC8-2</strain>
    </source>
</reference>
<dbReference type="AlphaFoldDB" id="A0AAN1XY54"/>
<organism evidence="13 14">
    <name type="scientific">Vulcanimicrobium alpinum</name>
    <dbReference type="NCBI Taxonomy" id="3016050"/>
    <lineage>
        <taxon>Bacteria</taxon>
        <taxon>Bacillati</taxon>
        <taxon>Vulcanimicrobiota</taxon>
        <taxon>Vulcanimicrobiia</taxon>
        <taxon>Vulcanimicrobiales</taxon>
        <taxon>Vulcanimicrobiaceae</taxon>
        <taxon>Vulcanimicrobium</taxon>
    </lineage>
</organism>
<dbReference type="KEGG" id="vab:WPS_23510"/>
<keyword evidence="4" id="KW-1003">Cell membrane</keyword>
<accession>A0AAN1XY54</accession>
<evidence type="ECO:0000256" key="10">
    <source>
        <dbReference type="SAM" id="MobiDB-lite"/>
    </source>
</evidence>
<gene>
    <name evidence="13" type="ORF">WPS_23510</name>
</gene>
<evidence type="ECO:0000313" key="14">
    <source>
        <dbReference type="Proteomes" id="UP001317532"/>
    </source>
</evidence>
<dbReference type="SUPFAM" id="SSF74653">
    <property type="entry name" value="TolA/TonB C-terminal domain"/>
    <property type="match status" value="1"/>
</dbReference>
<evidence type="ECO:0000256" key="11">
    <source>
        <dbReference type="SAM" id="Phobius"/>
    </source>
</evidence>
<dbReference type="Gene3D" id="3.30.1150.10">
    <property type="match status" value="1"/>
</dbReference>
<keyword evidence="5" id="KW-0997">Cell inner membrane</keyword>
<dbReference type="NCBIfam" id="TIGR01352">
    <property type="entry name" value="tonB_Cterm"/>
    <property type="match status" value="1"/>
</dbReference>
<name>A0AAN1XY54_UNVUL</name>
<feature type="region of interest" description="Disordered" evidence="10">
    <location>
        <begin position="44"/>
        <end position="157"/>
    </location>
</feature>
<evidence type="ECO:0000256" key="8">
    <source>
        <dbReference type="ARBA" id="ARBA00022989"/>
    </source>
</evidence>
<dbReference type="InterPro" id="IPR006260">
    <property type="entry name" value="TonB/TolA_C"/>
</dbReference>
<dbReference type="GO" id="GO:0005886">
    <property type="term" value="C:plasma membrane"/>
    <property type="evidence" value="ECO:0007669"/>
    <property type="project" value="UniProtKB-SubCell"/>
</dbReference>
<evidence type="ECO:0000256" key="2">
    <source>
        <dbReference type="ARBA" id="ARBA00006555"/>
    </source>
</evidence>
<dbReference type="GO" id="GO:0030288">
    <property type="term" value="C:outer membrane-bounded periplasmic space"/>
    <property type="evidence" value="ECO:0007669"/>
    <property type="project" value="InterPro"/>
</dbReference>
<keyword evidence="8 11" id="KW-1133">Transmembrane helix</keyword>
<dbReference type="RefSeq" id="WP_317994693.1">
    <property type="nucleotide sequence ID" value="NZ_AP025523.1"/>
</dbReference>
<keyword evidence="6 11" id="KW-0812">Transmembrane</keyword>
<dbReference type="PANTHER" id="PTHR33446">
    <property type="entry name" value="PROTEIN TONB-RELATED"/>
    <property type="match status" value="1"/>
</dbReference>
<feature type="compositionally biased region" description="Low complexity" evidence="10">
    <location>
        <begin position="111"/>
        <end position="128"/>
    </location>
</feature>
<dbReference type="InterPro" id="IPR037682">
    <property type="entry name" value="TonB_C"/>
</dbReference>
<dbReference type="GO" id="GO:0015891">
    <property type="term" value="P:siderophore transport"/>
    <property type="evidence" value="ECO:0007669"/>
    <property type="project" value="InterPro"/>
</dbReference>
<evidence type="ECO:0000313" key="13">
    <source>
        <dbReference type="EMBL" id="BDE07075.1"/>
    </source>
</evidence>
<dbReference type="GO" id="GO:0055085">
    <property type="term" value="P:transmembrane transport"/>
    <property type="evidence" value="ECO:0007669"/>
    <property type="project" value="InterPro"/>
</dbReference>
<dbReference type="Pfam" id="PF03544">
    <property type="entry name" value="TonB_C"/>
    <property type="match status" value="1"/>
</dbReference>
<feature type="domain" description="TonB C-terminal" evidence="12">
    <location>
        <begin position="164"/>
        <end position="253"/>
    </location>
</feature>
<dbReference type="GO" id="GO:0015031">
    <property type="term" value="P:protein transport"/>
    <property type="evidence" value="ECO:0007669"/>
    <property type="project" value="UniProtKB-KW"/>
</dbReference>
<evidence type="ECO:0000256" key="4">
    <source>
        <dbReference type="ARBA" id="ARBA00022475"/>
    </source>
</evidence>
<sequence length="253" mass="26749">MASNNAPKPPVVTAERAKNFLAYGFLISIVLHLLVGPFIKFQRTQTEEEQPQKVTVVRVPTPPPTPPPTPTPKPTLPPTPPPKSTPPPKQTPAPQQPKIKINTQKTETKSNTGPTETTNKYTTGNTQGIPQGQGTAAPSTAPPATPAPATATPRPTPTPLACARPNVPAGTDHAVEPDMPAMAQQQGVQGDVQVVVSLNENDKVTNASVRSSPSALLNQAALSAARQSTFHTEIRDCKKIAADYIFVVTFSSQ</sequence>
<dbReference type="InterPro" id="IPR003538">
    <property type="entry name" value="TonB"/>
</dbReference>
<dbReference type="Proteomes" id="UP001317532">
    <property type="component" value="Chromosome"/>
</dbReference>
<keyword evidence="3" id="KW-0813">Transport</keyword>
<feature type="compositionally biased region" description="Low complexity" evidence="10">
    <location>
        <begin position="147"/>
        <end position="157"/>
    </location>
</feature>
<comment type="similarity">
    <text evidence="2">Belongs to the TonB family.</text>
</comment>
<feature type="transmembrane region" description="Helical" evidence="11">
    <location>
        <begin position="20"/>
        <end position="39"/>
    </location>
</feature>
<evidence type="ECO:0000256" key="5">
    <source>
        <dbReference type="ARBA" id="ARBA00022519"/>
    </source>
</evidence>
<keyword evidence="7" id="KW-0653">Protein transport</keyword>
<evidence type="ECO:0000256" key="6">
    <source>
        <dbReference type="ARBA" id="ARBA00022692"/>
    </source>
</evidence>
<dbReference type="EMBL" id="AP025523">
    <property type="protein sequence ID" value="BDE07075.1"/>
    <property type="molecule type" value="Genomic_DNA"/>
</dbReference>